<evidence type="ECO:0000256" key="2">
    <source>
        <dbReference type="ARBA" id="ARBA00005364"/>
    </source>
</evidence>
<evidence type="ECO:0000256" key="17">
    <source>
        <dbReference type="SAM" id="Phobius"/>
    </source>
</evidence>
<dbReference type="GO" id="GO:0008273">
    <property type="term" value="F:calcium, potassium:sodium antiporter activity"/>
    <property type="evidence" value="ECO:0007669"/>
    <property type="project" value="TreeGrafter"/>
</dbReference>
<dbReference type="InterPro" id="IPR044880">
    <property type="entry name" value="NCX_ion-bd_dom_sf"/>
</dbReference>
<evidence type="ECO:0000256" key="15">
    <source>
        <dbReference type="ARBA" id="ARBA00023136"/>
    </source>
</evidence>
<evidence type="ECO:0000259" key="18">
    <source>
        <dbReference type="Pfam" id="PF01699"/>
    </source>
</evidence>
<keyword evidence="6" id="KW-0109">Calcium transport</keyword>
<dbReference type="InterPro" id="IPR004837">
    <property type="entry name" value="NaCa_Exmemb"/>
</dbReference>
<evidence type="ECO:0000313" key="19">
    <source>
        <dbReference type="EMBL" id="CAD7641720.1"/>
    </source>
</evidence>
<feature type="transmembrane region" description="Helical" evidence="17">
    <location>
        <begin position="210"/>
        <end position="229"/>
    </location>
</feature>
<evidence type="ECO:0000256" key="9">
    <source>
        <dbReference type="ARBA" id="ARBA00022837"/>
    </source>
</evidence>
<keyword evidence="3" id="KW-0813">Transport</keyword>
<keyword evidence="8" id="KW-0732">Signal</keyword>
<evidence type="ECO:0000256" key="5">
    <source>
        <dbReference type="ARBA" id="ARBA00022538"/>
    </source>
</evidence>
<dbReference type="PANTHER" id="PTHR10846:SF73">
    <property type="entry name" value="SODIUM_CALCIUM EXCHANGER MEMBRANE REGION DOMAIN-CONTAINING PROTEIN"/>
    <property type="match status" value="1"/>
</dbReference>
<keyword evidence="5" id="KW-0633">Potassium transport</keyword>
<dbReference type="GO" id="GO:0005262">
    <property type="term" value="F:calcium channel activity"/>
    <property type="evidence" value="ECO:0007669"/>
    <property type="project" value="TreeGrafter"/>
</dbReference>
<evidence type="ECO:0000256" key="7">
    <source>
        <dbReference type="ARBA" id="ARBA00022692"/>
    </source>
</evidence>
<protein>
    <recommendedName>
        <fullName evidence="18">Sodium/calcium exchanger membrane region domain-containing protein</fullName>
    </recommendedName>
</protein>
<name>A0A7R9LHS9_9ACAR</name>
<feature type="transmembrane region" description="Helical" evidence="17">
    <location>
        <begin position="78"/>
        <end position="100"/>
    </location>
</feature>
<feature type="transmembrane region" description="Helical" evidence="17">
    <location>
        <begin position="351"/>
        <end position="381"/>
    </location>
</feature>
<feature type="transmembrane region" description="Helical" evidence="17">
    <location>
        <begin position="120"/>
        <end position="141"/>
    </location>
</feature>
<dbReference type="Gene3D" id="1.20.1420.30">
    <property type="entry name" value="NCX, central ion-binding region"/>
    <property type="match status" value="2"/>
</dbReference>
<feature type="non-terminal residue" evidence="19">
    <location>
        <position position="519"/>
    </location>
</feature>
<keyword evidence="4" id="KW-0050">Antiport</keyword>
<gene>
    <name evidence="19" type="ORF">ONB1V03_LOCUS3242</name>
</gene>
<evidence type="ECO:0000256" key="10">
    <source>
        <dbReference type="ARBA" id="ARBA00022847"/>
    </source>
</evidence>
<dbReference type="GO" id="GO:0005886">
    <property type="term" value="C:plasma membrane"/>
    <property type="evidence" value="ECO:0007669"/>
    <property type="project" value="TreeGrafter"/>
</dbReference>
<keyword evidence="16" id="KW-0739">Sodium transport</keyword>
<feature type="transmembrane region" description="Helical" evidence="17">
    <location>
        <begin position="493"/>
        <end position="515"/>
    </location>
</feature>
<evidence type="ECO:0000256" key="14">
    <source>
        <dbReference type="ARBA" id="ARBA00023065"/>
    </source>
</evidence>
<keyword evidence="10" id="KW-0769">Symport</keyword>
<feature type="transmembrane region" description="Helical" evidence="17">
    <location>
        <begin position="327"/>
        <end position="344"/>
    </location>
</feature>
<dbReference type="InterPro" id="IPR004481">
    <property type="entry name" value="K/Na/Ca-exchanger"/>
</dbReference>
<dbReference type="OrthoDB" id="2127281at2759"/>
<dbReference type="EMBL" id="OC915727">
    <property type="protein sequence ID" value="CAD7641720.1"/>
    <property type="molecule type" value="Genomic_DNA"/>
</dbReference>
<keyword evidence="12 17" id="KW-1133">Transmembrane helix</keyword>
<feature type="transmembrane region" description="Helical" evidence="17">
    <location>
        <begin position="148"/>
        <end position="172"/>
    </location>
</feature>
<feature type="transmembrane region" description="Helical" evidence="17">
    <location>
        <begin position="430"/>
        <end position="447"/>
    </location>
</feature>
<feature type="domain" description="Sodium/calcium exchanger membrane region" evidence="18">
    <location>
        <begin position="82"/>
        <end position="228"/>
    </location>
</feature>
<dbReference type="GO" id="GO:0006874">
    <property type="term" value="P:intracellular calcium ion homeostasis"/>
    <property type="evidence" value="ECO:0007669"/>
    <property type="project" value="TreeGrafter"/>
</dbReference>
<evidence type="ECO:0000256" key="13">
    <source>
        <dbReference type="ARBA" id="ARBA00023053"/>
    </source>
</evidence>
<dbReference type="EMBL" id="CAJPVJ010000902">
    <property type="protein sequence ID" value="CAG2163671.1"/>
    <property type="molecule type" value="Genomic_DNA"/>
</dbReference>
<sequence length="519" mass="57215">KSRVEKRSVSVYIKAEINETVSPTPTQAFKVVGRGHADTLAPKFKKNSTQTQTSTPKTSISEFPTDFMSDKFRYNGGFIFHIIVFIYICLALAVVCDVYFLQSLEYISSALSLPDDIAGATFMAIGTSAPELFTSVIGVFISDNDIGTGTIVGSAVFNLIAIPGCCGFAAYYNLKKMPRVSSFPILRDMIFYVLTIITLILCIKDNKVDWVESLTLLALYAVYIVIMFFNAQYSHLITDTVDEEEEPLLKTGSTHSSIEEDYDNNRLEDYSKIELTKTQNGKYKEIKPNGARNEPNIESNLYPKLAPNVEIKQQTAEDVDSEWTDHWVIKTLLLPMNILFALTLPKPTKFCFVITFIMSIVWIAALTYVAVWMTTVVGYSIGIPDTVSGITILAAGTSIPELISSYIIVKKAGLANMAICNSIGSNIFDILFCLGLPWLLKSLVLIITNGSGFASLANTSIPIQSQALPLTSLTLLITCFALLLTLKLTNWRLGLNVGLICTVIYVLFVAISTTLEINV</sequence>
<evidence type="ECO:0000256" key="16">
    <source>
        <dbReference type="ARBA" id="ARBA00023201"/>
    </source>
</evidence>
<keyword evidence="13" id="KW-0915">Sodium</keyword>
<keyword evidence="11" id="KW-0630">Potassium</keyword>
<evidence type="ECO:0000313" key="20">
    <source>
        <dbReference type="Proteomes" id="UP000728032"/>
    </source>
</evidence>
<evidence type="ECO:0000256" key="6">
    <source>
        <dbReference type="ARBA" id="ARBA00022568"/>
    </source>
</evidence>
<comment type="similarity">
    <text evidence="2">Belongs to the Ca(2+):cation antiporter (CaCA) (TC 2.A.19) family. SLC24A subfamily.</text>
</comment>
<dbReference type="Pfam" id="PF01699">
    <property type="entry name" value="Na_Ca_ex"/>
    <property type="match status" value="2"/>
</dbReference>
<keyword evidence="7 17" id="KW-0812">Transmembrane</keyword>
<feature type="domain" description="Sodium/calcium exchanger membrane region" evidence="18">
    <location>
        <begin position="353"/>
        <end position="513"/>
    </location>
</feature>
<evidence type="ECO:0000256" key="12">
    <source>
        <dbReference type="ARBA" id="ARBA00022989"/>
    </source>
</evidence>
<dbReference type="PANTHER" id="PTHR10846">
    <property type="entry name" value="SODIUM/POTASSIUM/CALCIUM EXCHANGER"/>
    <property type="match status" value="1"/>
</dbReference>
<feature type="transmembrane region" description="Helical" evidence="17">
    <location>
        <begin position="184"/>
        <end position="203"/>
    </location>
</feature>
<evidence type="ECO:0000256" key="4">
    <source>
        <dbReference type="ARBA" id="ARBA00022449"/>
    </source>
</evidence>
<comment type="subcellular location">
    <subcellularLocation>
        <location evidence="1">Membrane</location>
        <topology evidence="1">Multi-pass membrane protein</topology>
    </subcellularLocation>
</comment>
<dbReference type="Proteomes" id="UP000728032">
    <property type="component" value="Unassembled WGS sequence"/>
</dbReference>
<feature type="transmembrane region" description="Helical" evidence="17">
    <location>
        <begin position="387"/>
        <end position="409"/>
    </location>
</feature>
<accession>A0A7R9LHS9</accession>
<keyword evidence="9" id="KW-0106">Calcium</keyword>
<feature type="transmembrane region" description="Helical" evidence="17">
    <location>
        <begin position="467"/>
        <end position="486"/>
    </location>
</feature>
<evidence type="ECO:0000256" key="1">
    <source>
        <dbReference type="ARBA" id="ARBA00004141"/>
    </source>
</evidence>
<dbReference type="AlphaFoldDB" id="A0A7R9LHS9"/>
<reference evidence="19" key="1">
    <citation type="submission" date="2020-11" db="EMBL/GenBank/DDBJ databases">
        <authorList>
            <person name="Tran Van P."/>
        </authorList>
    </citation>
    <scope>NUCLEOTIDE SEQUENCE</scope>
</reference>
<keyword evidence="15 17" id="KW-0472">Membrane</keyword>
<evidence type="ECO:0000256" key="11">
    <source>
        <dbReference type="ARBA" id="ARBA00022958"/>
    </source>
</evidence>
<keyword evidence="20" id="KW-1185">Reference proteome</keyword>
<keyword evidence="14" id="KW-0406">Ion transport</keyword>
<dbReference type="FunFam" id="1.20.1420.30:FF:000009">
    <property type="entry name" value="sodium/potassium/calcium exchanger 5 isoform X2"/>
    <property type="match status" value="1"/>
</dbReference>
<dbReference type="NCBIfam" id="TIGR00367">
    <property type="entry name" value="calcium/sodium antiporter"/>
    <property type="match status" value="1"/>
</dbReference>
<organism evidence="19">
    <name type="scientific">Oppiella nova</name>
    <dbReference type="NCBI Taxonomy" id="334625"/>
    <lineage>
        <taxon>Eukaryota</taxon>
        <taxon>Metazoa</taxon>
        <taxon>Ecdysozoa</taxon>
        <taxon>Arthropoda</taxon>
        <taxon>Chelicerata</taxon>
        <taxon>Arachnida</taxon>
        <taxon>Acari</taxon>
        <taxon>Acariformes</taxon>
        <taxon>Sarcoptiformes</taxon>
        <taxon>Oribatida</taxon>
        <taxon>Brachypylina</taxon>
        <taxon>Oppioidea</taxon>
        <taxon>Oppiidae</taxon>
        <taxon>Oppiella</taxon>
    </lineage>
</organism>
<evidence type="ECO:0000256" key="3">
    <source>
        <dbReference type="ARBA" id="ARBA00022448"/>
    </source>
</evidence>
<proteinExistence type="inferred from homology"/>
<evidence type="ECO:0000256" key="8">
    <source>
        <dbReference type="ARBA" id="ARBA00022729"/>
    </source>
</evidence>
<dbReference type="GO" id="GO:0015293">
    <property type="term" value="F:symporter activity"/>
    <property type="evidence" value="ECO:0007669"/>
    <property type="project" value="UniProtKB-KW"/>
</dbReference>